<gene>
    <name evidence="1" type="ORF">DEJ50_00265</name>
</gene>
<dbReference type="AlphaFoldDB" id="A0A5P2CUC2"/>
<organism evidence="1 2">
    <name type="scientific">Streptomyces venezuelae</name>
    <dbReference type="NCBI Taxonomy" id="54571"/>
    <lineage>
        <taxon>Bacteria</taxon>
        <taxon>Bacillati</taxon>
        <taxon>Actinomycetota</taxon>
        <taxon>Actinomycetes</taxon>
        <taxon>Kitasatosporales</taxon>
        <taxon>Streptomycetaceae</taxon>
        <taxon>Streptomyces</taxon>
    </lineage>
</organism>
<proteinExistence type="predicted"/>
<evidence type="ECO:0008006" key="3">
    <source>
        <dbReference type="Google" id="ProtNLM"/>
    </source>
</evidence>
<reference evidence="1 2" key="1">
    <citation type="submission" date="2018-05" db="EMBL/GenBank/DDBJ databases">
        <title>Streptomyces venezuelae.</title>
        <authorList>
            <person name="Kim W."/>
            <person name="Lee N."/>
            <person name="Cho B.-K."/>
        </authorList>
    </citation>
    <scope>NUCLEOTIDE SEQUENCE [LARGE SCALE GENOMIC DNA]</scope>
    <source>
        <strain evidence="1 2">ATCC 21782</strain>
    </source>
</reference>
<name>A0A5P2CUC2_STRVZ</name>
<evidence type="ECO:0000313" key="1">
    <source>
        <dbReference type="EMBL" id="QES46524.1"/>
    </source>
</evidence>
<accession>A0A5P2CUC2</accession>
<dbReference type="Proteomes" id="UP000325211">
    <property type="component" value="Chromosome"/>
</dbReference>
<sequence length="175" mass="18644">MAAVTPHRADAPTMAAGIGIPAVDWAKVTDPPSGITARLPGDIKAIELGESPCRDYSAATSDTHVLVLFTVCDVQETPKMSDLHAAAEGSTSAFRKESGDIAIKSTMRETKFDGHPALDLRLSAKEGGPDSKIGAYRYIADESHFIMVQTVADAENEKSLNSIHKQLVSEIRIPG</sequence>
<evidence type="ECO:0000313" key="2">
    <source>
        <dbReference type="Proteomes" id="UP000325211"/>
    </source>
</evidence>
<protein>
    <recommendedName>
        <fullName evidence="3">DUF1795 domain-containing protein</fullName>
    </recommendedName>
</protein>
<dbReference type="EMBL" id="CP029190">
    <property type="protein sequence ID" value="QES46524.1"/>
    <property type="molecule type" value="Genomic_DNA"/>
</dbReference>